<dbReference type="OrthoDB" id="60033at2759"/>
<reference evidence="13" key="1">
    <citation type="journal article" date="2022" name="Front. Genet.">
        <title>Chromosome-Scale Assembly of the Dendrobium nobile Genome Provides Insights Into the Molecular Mechanism of the Biosynthesis of the Medicinal Active Ingredient of Dendrobium.</title>
        <authorList>
            <person name="Xu Q."/>
            <person name="Niu S.-C."/>
            <person name="Li K.-L."/>
            <person name="Zheng P.-J."/>
            <person name="Zhang X.-J."/>
            <person name="Jia Y."/>
            <person name="Liu Y."/>
            <person name="Niu Y.-X."/>
            <person name="Yu L.-H."/>
            <person name="Chen D.-F."/>
            <person name="Zhang G.-Q."/>
        </authorList>
    </citation>
    <scope>NUCLEOTIDE SEQUENCE</scope>
    <source>
        <tissue evidence="13">Leaf</tissue>
    </source>
</reference>
<dbReference type="InterPro" id="IPR036388">
    <property type="entry name" value="WH-like_DNA-bd_sf"/>
</dbReference>
<organism evidence="13 14">
    <name type="scientific">Dendrobium nobile</name>
    <name type="common">Orchid</name>
    <dbReference type="NCBI Taxonomy" id="94219"/>
    <lineage>
        <taxon>Eukaryota</taxon>
        <taxon>Viridiplantae</taxon>
        <taxon>Streptophyta</taxon>
        <taxon>Embryophyta</taxon>
        <taxon>Tracheophyta</taxon>
        <taxon>Spermatophyta</taxon>
        <taxon>Magnoliopsida</taxon>
        <taxon>Liliopsida</taxon>
        <taxon>Asparagales</taxon>
        <taxon>Orchidaceae</taxon>
        <taxon>Epidendroideae</taxon>
        <taxon>Malaxideae</taxon>
        <taxon>Dendrobiinae</taxon>
        <taxon>Dendrobium</taxon>
    </lineage>
</organism>
<keyword evidence="8" id="KW-0539">Nucleus</keyword>
<dbReference type="SMART" id="SM00415">
    <property type="entry name" value="HSF"/>
    <property type="match status" value="1"/>
</dbReference>
<dbReference type="PANTHER" id="PTHR10015:SF427">
    <property type="entry name" value="HEAT SHOCK FACTOR PROTEIN"/>
    <property type="match status" value="1"/>
</dbReference>
<keyword evidence="3" id="KW-0597">Phosphoprotein</keyword>
<keyword evidence="14" id="KW-1185">Reference proteome</keyword>
<evidence type="ECO:0000256" key="1">
    <source>
        <dbReference type="ARBA" id="ARBA00004123"/>
    </source>
</evidence>
<evidence type="ECO:0000259" key="12">
    <source>
        <dbReference type="PROSITE" id="PS00434"/>
    </source>
</evidence>
<dbReference type="Proteomes" id="UP000829196">
    <property type="component" value="Unassembled WGS sequence"/>
</dbReference>
<dbReference type="Gene3D" id="1.10.10.10">
    <property type="entry name" value="Winged helix-like DNA-binding domain superfamily/Winged helix DNA-binding domain"/>
    <property type="match status" value="1"/>
</dbReference>
<evidence type="ECO:0000256" key="6">
    <source>
        <dbReference type="ARBA" id="ARBA00023125"/>
    </source>
</evidence>
<dbReference type="GO" id="GO:0006357">
    <property type="term" value="P:regulation of transcription by RNA polymerase II"/>
    <property type="evidence" value="ECO:0007669"/>
    <property type="project" value="TreeGrafter"/>
</dbReference>
<accession>A0A8T3C3K6</accession>
<feature type="coiled-coil region" evidence="10">
    <location>
        <begin position="236"/>
        <end position="270"/>
    </location>
</feature>
<comment type="subcellular location">
    <subcellularLocation>
        <location evidence="1">Nucleus</location>
    </subcellularLocation>
</comment>
<evidence type="ECO:0000256" key="4">
    <source>
        <dbReference type="ARBA" id="ARBA00023015"/>
    </source>
</evidence>
<keyword evidence="6" id="KW-0238">DNA-binding</keyword>
<protein>
    <recommendedName>
        <fullName evidence="12">HSF-type DNA-binding domain-containing protein</fullName>
    </recommendedName>
</protein>
<keyword evidence="5" id="KW-0346">Stress response</keyword>
<evidence type="ECO:0000313" key="14">
    <source>
        <dbReference type="Proteomes" id="UP000829196"/>
    </source>
</evidence>
<evidence type="ECO:0000256" key="9">
    <source>
        <dbReference type="RuleBase" id="RU004020"/>
    </source>
</evidence>
<dbReference type="InterPro" id="IPR036390">
    <property type="entry name" value="WH_DNA-bd_sf"/>
</dbReference>
<feature type="region of interest" description="Disordered" evidence="11">
    <location>
        <begin position="1"/>
        <end position="38"/>
    </location>
</feature>
<keyword evidence="7" id="KW-0804">Transcription</keyword>
<proteinExistence type="inferred from homology"/>
<evidence type="ECO:0000256" key="10">
    <source>
        <dbReference type="SAM" id="Coils"/>
    </source>
</evidence>
<dbReference type="FunFam" id="1.10.10.10:FF:000037">
    <property type="entry name" value="Heat stress transcription factor B-4"/>
    <property type="match status" value="1"/>
</dbReference>
<dbReference type="PANTHER" id="PTHR10015">
    <property type="entry name" value="HEAT SHOCK TRANSCRIPTION FACTOR"/>
    <property type="match status" value="1"/>
</dbReference>
<feature type="compositionally biased region" description="Low complexity" evidence="11">
    <location>
        <begin position="16"/>
        <end position="26"/>
    </location>
</feature>
<dbReference type="GO" id="GO:0005634">
    <property type="term" value="C:nucleus"/>
    <property type="evidence" value="ECO:0007669"/>
    <property type="project" value="UniProtKB-SubCell"/>
</dbReference>
<keyword evidence="4" id="KW-0805">Transcription regulation</keyword>
<dbReference type="PRINTS" id="PR00056">
    <property type="entry name" value="HSFDOMAIN"/>
</dbReference>
<evidence type="ECO:0000256" key="11">
    <source>
        <dbReference type="SAM" id="MobiDB-lite"/>
    </source>
</evidence>
<dbReference type="EMBL" id="JAGYWB010000004">
    <property type="protein sequence ID" value="KAI0524435.1"/>
    <property type="molecule type" value="Genomic_DNA"/>
</dbReference>
<comment type="similarity">
    <text evidence="9">Belongs to the HSF family.</text>
</comment>
<dbReference type="AlphaFoldDB" id="A0A8T3C3K6"/>
<dbReference type="GO" id="GO:0000978">
    <property type="term" value="F:RNA polymerase II cis-regulatory region sequence-specific DNA binding"/>
    <property type="evidence" value="ECO:0007669"/>
    <property type="project" value="TreeGrafter"/>
</dbReference>
<evidence type="ECO:0000313" key="13">
    <source>
        <dbReference type="EMBL" id="KAI0524435.1"/>
    </source>
</evidence>
<dbReference type="InterPro" id="IPR000232">
    <property type="entry name" value="HSF_DNA-bd"/>
</dbReference>
<keyword evidence="10" id="KW-0175">Coiled coil</keyword>
<gene>
    <name evidence="13" type="ORF">KFK09_003804</name>
</gene>
<feature type="domain" description="HSF-type DNA-binding" evidence="12">
    <location>
        <begin position="173"/>
        <end position="197"/>
    </location>
</feature>
<dbReference type="GO" id="GO:0003700">
    <property type="term" value="F:DNA-binding transcription factor activity"/>
    <property type="evidence" value="ECO:0007669"/>
    <property type="project" value="InterPro"/>
</dbReference>
<dbReference type="SUPFAM" id="SSF46785">
    <property type="entry name" value="Winged helix' DNA-binding domain"/>
    <property type="match status" value="1"/>
</dbReference>
<name>A0A8T3C3K6_DENNO</name>
<evidence type="ECO:0000256" key="5">
    <source>
        <dbReference type="ARBA" id="ARBA00023016"/>
    </source>
</evidence>
<evidence type="ECO:0000256" key="3">
    <source>
        <dbReference type="ARBA" id="ARBA00022553"/>
    </source>
</evidence>
<comment type="subunit">
    <text evidence="2">Homotrimer.</text>
</comment>
<evidence type="ECO:0000256" key="2">
    <source>
        <dbReference type="ARBA" id="ARBA00011233"/>
    </source>
</evidence>
<comment type="caution">
    <text evidence="13">The sequence shown here is derived from an EMBL/GenBank/DDBJ whole genome shotgun (WGS) entry which is preliminary data.</text>
</comment>
<dbReference type="PROSITE" id="PS00434">
    <property type="entry name" value="HSF_DOMAIN"/>
    <property type="match status" value="1"/>
</dbReference>
<sequence>MDPSQTVLPAPVQTLSVPSSCSSPSGHSPPSPASRSFDASSLCSTSGLVETLYPSISRTTDCATPSSSSQPMVFRATGASSSTKLETKFQCLPGVSNKSLICPSPSCNSLPQASVVVDIPRPLESLQSSPIPPFLSKTYDIVNDPSLDRFVCWSPAGQSFVVWDSVEFSRVVLPRHFKHGNFSSFVRQLNTYGFRKIDGDRWEFANEDFLRGKRLLLKNINRRRLPRTKPKDPYLCSSMEMELLGADDELQKLRSENNLLMQEVVKMKQEHLVTVKQMNTMDCRLQSAELRQKQMLSFSIKVLRNPVFLMQLKQKSNLKEIASSKRSVEQGQVSIINNSTTQQIVKYGQNLCDPGSTFAFQGLESSSEIQLADHLFQDMSGKLDLDVNVLDGSSNKPLETLEPSFNPNASFKGKNIMISKEDSSLGSADLHISSPEEFSSMLMVMEPTSPINESIIEQDLQINTFNGKNAGEIQGGMWDNLVCTNPVVPGDEIGLSEKWDFGLDLDEDFDFDKCFGSQFPLLLHMDEDGSRDDHPKKSEP</sequence>
<dbReference type="Pfam" id="PF00447">
    <property type="entry name" value="HSF_DNA-bind"/>
    <property type="match status" value="1"/>
</dbReference>
<evidence type="ECO:0000256" key="7">
    <source>
        <dbReference type="ARBA" id="ARBA00023163"/>
    </source>
</evidence>
<dbReference type="SMR" id="A0A8T3C3K6"/>
<dbReference type="GO" id="GO:0034605">
    <property type="term" value="P:cellular response to heat"/>
    <property type="evidence" value="ECO:0007669"/>
    <property type="project" value="TreeGrafter"/>
</dbReference>
<evidence type="ECO:0000256" key="8">
    <source>
        <dbReference type="ARBA" id="ARBA00023242"/>
    </source>
</evidence>